<reference evidence="1 3" key="1">
    <citation type="journal article" date="2008" name="Science">
        <title>The Physcomitrella genome reveals evolutionary insights into the conquest of land by plants.</title>
        <authorList>
            <person name="Rensing S."/>
            <person name="Lang D."/>
            <person name="Zimmer A."/>
            <person name="Terry A."/>
            <person name="Salamov A."/>
            <person name="Shapiro H."/>
            <person name="Nishiyama T."/>
            <person name="Perroud P.-F."/>
            <person name="Lindquist E."/>
            <person name="Kamisugi Y."/>
            <person name="Tanahashi T."/>
            <person name="Sakakibara K."/>
            <person name="Fujita T."/>
            <person name="Oishi K."/>
            <person name="Shin-I T."/>
            <person name="Kuroki Y."/>
            <person name="Toyoda A."/>
            <person name="Suzuki Y."/>
            <person name="Hashimoto A."/>
            <person name="Yamaguchi K."/>
            <person name="Sugano A."/>
            <person name="Kohara Y."/>
            <person name="Fujiyama A."/>
            <person name="Anterola A."/>
            <person name="Aoki S."/>
            <person name="Ashton N."/>
            <person name="Barbazuk W.B."/>
            <person name="Barker E."/>
            <person name="Bennetzen J."/>
            <person name="Bezanilla M."/>
            <person name="Blankenship R."/>
            <person name="Cho S.H."/>
            <person name="Dutcher S."/>
            <person name="Estelle M."/>
            <person name="Fawcett J.A."/>
            <person name="Gundlach H."/>
            <person name="Hanada K."/>
            <person name="Heyl A."/>
            <person name="Hicks K.A."/>
            <person name="Hugh J."/>
            <person name="Lohr M."/>
            <person name="Mayer K."/>
            <person name="Melkozernov A."/>
            <person name="Murata T."/>
            <person name="Nelson D."/>
            <person name="Pils B."/>
            <person name="Prigge M."/>
            <person name="Reiss B."/>
            <person name="Renner T."/>
            <person name="Rombauts S."/>
            <person name="Rushton P."/>
            <person name="Sanderfoot A."/>
            <person name="Schween G."/>
            <person name="Shiu S.-H."/>
            <person name="Stueber K."/>
            <person name="Theodoulou F.L."/>
            <person name="Tu H."/>
            <person name="Van de Peer Y."/>
            <person name="Verrier P.J."/>
            <person name="Waters E."/>
            <person name="Wood A."/>
            <person name="Yang L."/>
            <person name="Cove D."/>
            <person name="Cuming A."/>
            <person name="Hasebe M."/>
            <person name="Lucas S."/>
            <person name="Mishler D.B."/>
            <person name="Reski R."/>
            <person name="Grigoriev I."/>
            <person name="Quatrano R.S."/>
            <person name="Boore J.L."/>
        </authorList>
    </citation>
    <scope>NUCLEOTIDE SEQUENCE [LARGE SCALE GENOMIC DNA]</scope>
    <source>
        <strain evidence="2 3">cv. Gransden 2004</strain>
    </source>
</reference>
<dbReference type="InParanoid" id="A0A2K1JXH4"/>
<reference evidence="1 3" key="2">
    <citation type="journal article" date="2018" name="Plant J.">
        <title>The Physcomitrella patens chromosome-scale assembly reveals moss genome structure and evolution.</title>
        <authorList>
            <person name="Lang D."/>
            <person name="Ullrich K.K."/>
            <person name="Murat F."/>
            <person name="Fuchs J."/>
            <person name="Jenkins J."/>
            <person name="Haas F.B."/>
            <person name="Piednoel M."/>
            <person name="Gundlach H."/>
            <person name="Van Bel M."/>
            <person name="Meyberg R."/>
            <person name="Vives C."/>
            <person name="Morata J."/>
            <person name="Symeonidi A."/>
            <person name="Hiss M."/>
            <person name="Muchero W."/>
            <person name="Kamisugi Y."/>
            <person name="Saleh O."/>
            <person name="Blanc G."/>
            <person name="Decker E.L."/>
            <person name="van Gessel N."/>
            <person name="Grimwood J."/>
            <person name="Hayes R.D."/>
            <person name="Graham S.W."/>
            <person name="Gunter L.E."/>
            <person name="McDaniel S.F."/>
            <person name="Hoernstein S.N.W."/>
            <person name="Larsson A."/>
            <person name="Li F.W."/>
            <person name="Perroud P.F."/>
            <person name="Phillips J."/>
            <person name="Ranjan P."/>
            <person name="Rokshar D.S."/>
            <person name="Rothfels C.J."/>
            <person name="Schneider L."/>
            <person name="Shu S."/>
            <person name="Stevenson D.W."/>
            <person name="Thummler F."/>
            <person name="Tillich M."/>
            <person name="Villarreal Aguilar J.C."/>
            <person name="Widiez T."/>
            <person name="Wong G.K."/>
            <person name="Wymore A."/>
            <person name="Zhang Y."/>
            <person name="Zimmer A.D."/>
            <person name="Quatrano R.S."/>
            <person name="Mayer K.F.X."/>
            <person name="Goodstein D."/>
            <person name="Casacuberta J.M."/>
            <person name="Vandepoele K."/>
            <person name="Reski R."/>
            <person name="Cuming A.C."/>
            <person name="Tuskan G.A."/>
            <person name="Maumus F."/>
            <person name="Salse J."/>
            <person name="Schmutz J."/>
            <person name="Rensing S.A."/>
        </authorList>
    </citation>
    <scope>NUCLEOTIDE SEQUENCE [LARGE SCALE GENOMIC DNA]</scope>
    <source>
        <strain evidence="2 3">cv. Gransden 2004</strain>
    </source>
</reference>
<gene>
    <name evidence="1" type="ORF">PHYPA_013318</name>
</gene>
<reference evidence="2" key="3">
    <citation type="submission" date="2020-12" db="UniProtKB">
        <authorList>
            <consortium name="EnsemblPlants"/>
        </authorList>
    </citation>
    <scope>IDENTIFICATION</scope>
</reference>
<evidence type="ECO:0000313" key="1">
    <source>
        <dbReference type="EMBL" id="PNR46199.1"/>
    </source>
</evidence>
<keyword evidence="3" id="KW-1185">Reference proteome</keyword>
<name>A0A2K1JXH4_PHYPA</name>
<proteinExistence type="predicted"/>
<dbReference type="Gramene" id="Pp3c10_2626V3.1">
    <property type="protein sequence ID" value="PAC:32900335.CDS.1"/>
    <property type="gene ID" value="Pp3c10_2626"/>
</dbReference>
<sequence length="101" mass="11854">MSISPNVISNYFKHTMLINQTIDKQAEFEQMHMNEELAIAIKNLSIKNRMSILLLLNPIEEEMAHEDLINEEIVRMVVDTTSHERKKEVNKTMELELVEKD</sequence>
<protein>
    <submittedName>
        <fullName evidence="1 2">Uncharacterized protein</fullName>
    </submittedName>
</protein>
<accession>A0A2K1JXH4</accession>
<dbReference type="Proteomes" id="UP000006727">
    <property type="component" value="Chromosome 10"/>
</dbReference>
<organism evidence="1">
    <name type="scientific">Physcomitrium patens</name>
    <name type="common">Spreading-leaved earth moss</name>
    <name type="synonym">Physcomitrella patens</name>
    <dbReference type="NCBI Taxonomy" id="3218"/>
    <lineage>
        <taxon>Eukaryota</taxon>
        <taxon>Viridiplantae</taxon>
        <taxon>Streptophyta</taxon>
        <taxon>Embryophyta</taxon>
        <taxon>Bryophyta</taxon>
        <taxon>Bryophytina</taxon>
        <taxon>Bryopsida</taxon>
        <taxon>Funariidae</taxon>
        <taxon>Funariales</taxon>
        <taxon>Funariaceae</taxon>
        <taxon>Physcomitrium</taxon>
    </lineage>
</organism>
<dbReference type="AlphaFoldDB" id="A0A2K1JXH4"/>
<evidence type="ECO:0000313" key="3">
    <source>
        <dbReference type="Proteomes" id="UP000006727"/>
    </source>
</evidence>
<dbReference type="EnsemblPlants" id="Pp3c10_2626V3.1">
    <property type="protein sequence ID" value="PAC:32900335.CDS.1"/>
    <property type="gene ID" value="Pp3c10_2626"/>
</dbReference>
<dbReference type="EMBL" id="ABEU02000010">
    <property type="protein sequence ID" value="PNR46199.1"/>
    <property type="molecule type" value="Genomic_DNA"/>
</dbReference>
<evidence type="ECO:0000313" key="2">
    <source>
        <dbReference type="EnsemblPlants" id="PAC:32900335.CDS.1"/>
    </source>
</evidence>